<sequence>QERKRKRKENPEAMGEDLVDNEVVEIKAAAHFEESMKYARRSVSNADIR</sequence>
<organism evidence="1 2">
    <name type="scientific">Trifolium medium</name>
    <dbReference type="NCBI Taxonomy" id="97028"/>
    <lineage>
        <taxon>Eukaryota</taxon>
        <taxon>Viridiplantae</taxon>
        <taxon>Streptophyta</taxon>
        <taxon>Embryophyta</taxon>
        <taxon>Tracheophyta</taxon>
        <taxon>Spermatophyta</taxon>
        <taxon>Magnoliopsida</taxon>
        <taxon>eudicotyledons</taxon>
        <taxon>Gunneridae</taxon>
        <taxon>Pentapetalae</taxon>
        <taxon>rosids</taxon>
        <taxon>fabids</taxon>
        <taxon>Fabales</taxon>
        <taxon>Fabaceae</taxon>
        <taxon>Papilionoideae</taxon>
        <taxon>50 kb inversion clade</taxon>
        <taxon>NPAAA clade</taxon>
        <taxon>Hologalegina</taxon>
        <taxon>IRL clade</taxon>
        <taxon>Trifolieae</taxon>
        <taxon>Trifolium</taxon>
    </lineage>
</organism>
<feature type="non-terminal residue" evidence="1">
    <location>
        <position position="1"/>
    </location>
</feature>
<evidence type="ECO:0000313" key="1">
    <source>
        <dbReference type="EMBL" id="MCI22381.1"/>
    </source>
</evidence>
<reference evidence="1 2" key="1">
    <citation type="journal article" date="2018" name="Front. Plant Sci.">
        <title>Red Clover (Trifolium pratense) and Zigzag Clover (T. medium) - A Picture of Genomic Similarities and Differences.</title>
        <authorList>
            <person name="Dluhosova J."/>
            <person name="Istvanek J."/>
            <person name="Nedelnik J."/>
            <person name="Repkova J."/>
        </authorList>
    </citation>
    <scope>NUCLEOTIDE SEQUENCE [LARGE SCALE GENOMIC DNA]</scope>
    <source>
        <strain evidence="2">cv. 10/8</strain>
        <tissue evidence="1">Leaf</tissue>
    </source>
</reference>
<comment type="caution">
    <text evidence="1">The sequence shown here is derived from an EMBL/GenBank/DDBJ whole genome shotgun (WGS) entry which is preliminary data.</text>
</comment>
<dbReference type="EMBL" id="LXQA010130200">
    <property type="protein sequence ID" value="MCI22381.1"/>
    <property type="molecule type" value="Genomic_DNA"/>
</dbReference>
<dbReference type="Proteomes" id="UP000265520">
    <property type="component" value="Unassembled WGS sequence"/>
</dbReference>
<evidence type="ECO:0000313" key="2">
    <source>
        <dbReference type="Proteomes" id="UP000265520"/>
    </source>
</evidence>
<dbReference type="Gene3D" id="6.10.20.150">
    <property type="match status" value="1"/>
</dbReference>
<proteinExistence type="predicted"/>
<dbReference type="AlphaFoldDB" id="A0A392QDG5"/>
<keyword evidence="2" id="KW-1185">Reference proteome</keyword>
<protein>
    <submittedName>
        <fullName evidence="1">ATPase AAA-type CDC48 protein</fullName>
    </submittedName>
</protein>
<accession>A0A392QDG5</accession>
<name>A0A392QDG5_9FABA</name>